<sequence length="127" mass="13653">MHKGGCECGAVRFVIDAPLSPPVACHCSQCRRTSGHVWAGTLVDDAALTIADEEALRWYRSSGFAQRGFCGTCGSSLFYRMDGEGKTSVAAGALDTPTGTRLAKHIFVEDKSDYYDIADGLPALDRF</sequence>
<dbReference type="Pfam" id="PF04828">
    <property type="entry name" value="GFA"/>
    <property type="match status" value="1"/>
</dbReference>
<dbReference type="SUPFAM" id="SSF51316">
    <property type="entry name" value="Mss4-like"/>
    <property type="match status" value="1"/>
</dbReference>
<dbReference type="EMBL" id="FQZZ01000002">
    <property type="protein sequence ID" value="SHJ90652.1"/>
    <property type="molecule type" value="Genomic_DNA"/>
</dbReference>
<dbReference type="PANTHER" id="PTHR33337">
    <property type="entry name" value="GFA DOMAIN-CONTAINING PROTEIN"/>
    <property type="match status" value="1"/>
</dbReference>
<reference evidence="6 7" key="1">
    <citation type="submission" date="2016-11" db="EMBL/GenBank/DDBJ databases">
        <authorList>
            <person name="Varghese N."/>
            <person name="Submissions S."/>
        </authorList>
    </citation>
    <scope>NUCLEOTIDE SEQUENCE [LARGE SCALE GENOMIC DNA]</scope>
    <source>
        <strain evidence="6 7">DSM 29620</strain>
    </source>
</reference>
<dbReference type="GO" id="GO:0046872">
    <property type="term" value="F:metal ion binding"/>
    <property type="evidence" value="ECO:0007669"/>
    <property type="project" value="UniProtKB-KW"/>
</dbReference>
<gene>
    <name evidence="6" type="ORF">SAMN05444142_102334</name>
</gene>
<dbReference type="RefSeq" id="WP_149787998.1">
    <property type="nucleotide sequence ID" value="NZ_FNIO01000003.1"/>
</dbReference>
<evidence type="ECO:0000256" key="3">
    <source>
        <dbReference type="ARBA" id="ARBA00022833"/>
    </source>
</evidence>
<evidence type="ECO:0000313" key="6">
    <source>
        <dbReference type="EMBL" id="SHJ90652.1"/>
    </source>
</evidence>
<dbReference type="Proteomes" id="UP000324252">
    <property type="component" value="Unassembled WGS sequence"/>
</dbReference>
<evidence type="ECO:0000313" key="7">
    <source>
        <dbReference type="Proteomes" id="UP000324252"/>
    </source>
</evidence>
<keyword evidence="4" id="KW-0456">Lyase</keyword>
<evidence type="ECO:0000256" key="1">
    <source>
        <dbReference type="ARBA" id="ARBA00005495"/>
    </source>
</evidence>
<proteinExistence type="inferred from homology"/>
<comment type="similarity">
    <text evidence="1">Belongs to the Gfa family.</text>
</comment>
<accession>A0A1H0GQW1</accession>
<dbReference type="InterPro" id="IPR006913">
    <property type="entry name" value="CENP-V/GFA"/>
</dbReference>
<dbReference type="Gene3D" id="3.90.1590.10">
    <property type="entry name" value="glutathione-dependent formaldehyde- activating enzyme (gfa)"/>
    <property type="match status" value="1"/>
</dbReference>
<evidence type="ECO:0000259" key="5">
    <source>
        <dbReference type="PROSITE" id="PS51891"/>
    </source>
</evidence>
<dbReference type="AlphaFoldDB" id="A0A1H0GQW1"/>
<keyword evidence="7" id="KW-1185">Reference proteome</keyword>
<dbReference type="InterPro" id="IPR011057">
    <property type="entry name" value="Mss4-like_sf"/>
</dbReference>
<evidence type="ECO:0000256" key="2">
    <source>
        <dbReference type="ARBA" id="ARBA00022723"/>
    </source>
</evidence>
<dbReference type="PROSITE" id="PS51891">
    <property type="entry name" value="CENP_V_GFA"/>
    <property type="match status" value="1"/>
</dbReference>
<dbReference type="GO" id="GO:0016846">
    <property type="term" value="F:carbon-sulfur lyase activity"/>
    <property type="evidence" value="ECO:0007669"/>
    <property type="project" value="InterPro"/>
</dbReference>
<evidence type="ECO:0000256" key="4">
    <source>
        <dbReference type="ARBA" id="ARBA00023239"/>
    </source>
</evidence>
<protein>
    <submittedName>
        <fullName evidence="6">Uncharacterized conserved protein</fullName>
    </submittedName>
</protein>
<dbReference type="PANTHER" id="PTHR33337:SF40">
    <property type="entry name" value="CENP-V_GFA DOMAIN-CONTAINING PROTEIN-RELATED"/>
    <property type="match status" value="1"/>
</dbReference>
<organism evidence="6 7">
    <name type="scientific">Lutimaribacter pacificus</name>
    <dbReference type="NCBI Taxonomy" id="391948"/>
    <lineage>
        <taxon>Bacteria</taxon>
        <taxon>Pseudomonadati</taxon>
        <taxon>Pseudomonadota</taxon>
        <taxon>Alphaproteobacteria</taxon>
        <taxon>Rhodobacterales</taxon>
        <taxon>Roseobacteraceae</taxon>
        <taxon>Lutimaribacter</taxon>
    </lineage>
</organism>
<dbReference type="OrthoDB" id="9807246at2"/>
<feature type="domain" description="CENP-V/GFA" evidence="5">
    <location>
        <begin position="2"/>
        <end position="116"/>
    </location>
</feature>
<keyword evidence="3" id="KW-0862">Zinc</keyword>
<name>A0A1H0GQW1_9RHOB</name>
<keyword evidence="2" id="KW-0479">Metal-binding</keyword>